<feature type="transmembrane region" description="Helical" evidence="1">
    <location>
        <begin position="290"/>
        <end position="311"/>
    </location>
</feature>
<evidence type="ECO:0000313" key="2">
    <source>
        <dbReference type="EMBL" id="OGG23956.1"/>
    </source>
</evidence>
<dbReference type="STRING" id="1798392.A3A79_02015"/>
<evidence type="ECO:0000256" key="1">
    <source>
        <dbReference type="SAM" id="Phobius"/>
    </source>
</evidence>
<accession>A0A1F6AH81</accession>
<proteinExistence type="predicted"/>
<feature type="transmembrane region" description="Helical" evidence="1">
    <location>
        <begin position="317"/>
        <end position="335"/>
    </location>
</feature>
<keyword evidence="1" id="KW-1133">Transmembrane helix</keyword>
<reference evidence="2 3" key="1">
    <citation type="journal article" date="2016" name="Nat. Commun.">
        <title>Thousands of microbial genomes shed light on interconnected biogeochemical processes in an aquifer system.</title>
        <authorList>
            <person name="Anantharaman K."/>
            <person name="Brown C.T."/>
            <person name="Hug L.A."/>
            <person name="Sharon I."/>
            <person name="Castelle C.J."/>
            <person name="Probst A.J."/>
            <person name="Thomas B.C."/>
            <person name="Singh A."/>
            <person name="Wilkins M.J."/>
            <person name="Karaoz U."/>
            <person name="Brodie E.L."/>
            <person name="Williams K.H."/>
            <person name="Hubbard S.S."/>
            <person name="Banfield J.F."/>
        </authorList>
    </citation>
    <scope>NUCLEOTIDE SEQUENCE [LARGE SCALE GENOMIC DNA]</scope>
</reference>
<feature type="transmembrane region" description="Helical" evidence="1">
    <location>
        <begin position="123"/>
        <end position="142"/>
    </location>
</feature>
<name>A0A1F6AH81_9BACT</name>
<evidence type="ECO:0008006" key="4">
    <source>
        <dbReference type="Google" id="ProtNLM"/>
    </source>
</evidence>
<evidence type="ECO:0000313" key="3">
    <source>
        <dbReference type="Proteomes" id="UP000178759"/>
    </source>
</evidence>
<keyword evidence="1" id="KW-0472">Membrane</keyword>
<sequence length="494" mass="57372">MKHVWFLVVCVSLLIVTLSLHETWLLSLRTPLHAIYPFIHGYTPDYYYYLSLIEQGREGNFFVTTRFTSEQFPRLFVQTFYPVLGFFTPGVWTPTVYLGARIVFGFLLLIFGFMLATKLFQKSSLQLFAFTLMIIGVPLWFIQDGNIWTAGNFWRGLEPLGRITFLPHHLAANTFFIGAILLFPLWPSVFFAFLTSWTNPASGLALLFTLTFYSTLRRKFPLLIFVAAGIPLLIFSWYQNNFFPWTEYKRIEPLWRYPLDLFTYFKIMNIGGVIALISVPWVLKKRSIMWDLIVGWFFWPIVGIGFLQYFIPMSNSRYIQAAYYIPTAFLAVVWLSRKKSIFFWLILLAATSIPSFYANIKFNESMVSESSQKLATYPTKDLVTSIDWLNSYGNPDDLVVAPEWISSIIPALSNKRVMLGHPTLTYQRDKKQIDMNALYAFGDEKEVARVISDHHVSLIWTDWTLKMPETFAGFKFTPVFTNAQVTYYQVTKIP</sequence>
<feature type="transmembrane region" description="Helical" evidence="1">
    <location>
        <begin position="220"/>
        <end position="238"/>
    </location>
</feature>
<dbReference type="AlphaFoldDB" id="A0A1F6AH81"/>
<feature type="transmembrane region" description="Helical" evidence="1">
    <location>
        <begin position="342"/>
        <end position="360"/>
    </location>
</feature>
<dbReference type="Proteomes" id="UP000178759">
    <property type="component" value="Unassembled WGS sequence"/>
</dbReference>
<organism evidence="2 3">
    <name type="scientific">Candidatus Gottesmanbacteria bacterium RIFCSPLOWO2_01_FULL_43_11b</name>
    <dbReference type="NCBI Taxonomy" id="1798392"/>
    <lineage>
        <taxon>Bacteria</taxon>
        <taxon>Candidatus Gottesmaniibacteriota</taxon>
    </lineage>
</organism>
<keyword evidence="1" id="KW-0812">Transmembrane</keyword>
<dbReference type="EMBL" id="MFJV01000001">
    <property type="protein sequence ID" value="OGG23956.1"/>
    <property type="molecule type" value="Genomic_DNA"/>
</dbReference>
<protein>
    <recommendedName>
        <fullName evidence="4">Glycosyltransferase RgtA/B/C/D-like domain-containing protein</fullName>
    </recommendedName>
</protein>
<feature type="transmembrane region" description="Helical" evidence="1">
    <location>
        <begin position="99"/>
        <end position="117"/>
    </location>
</feature>
<feature type="transmembrane region" description="Helical" evidence="1">
    <location>
        <begin position="261"/>
        <end position="283"/>
    </location>
</feature>
<gene>
    <name evidence="2" type="ORF">A3A79_02015</name>
</gene>
<comment type="caution">
    <text evidence="2">The sequence shown here is derived from an EMBL/GenBank/DDBJ whole genome shotgun (WGS) entry which is preliminary data.</text>
</comment>